<feature type="domain" description="DNA-directed DNA polymerase family B mitochondria/virus" evidence="10">
    <location>
        <begin position="50"/>
        <end position="228"/>
    </location>
</feature>
<name>A0A7M7Q8M3_NASVI</name>
<evidence type="ECO:0000256" key="3">
    <source>
        <dbReference type="ARBA" id="ARBA00022679"/>
    </source>
</evidence>
<dbReference type="GO" id="GO:0006260">
    <property type="term" value="P:DNA replication"/>
    <property type="evidence" value="ECO:0007669"/>
    <property type="project" value="UniProtKB-KW"/>
</dbReference>
<dbReference type="AlphaFoldDB" id="A0A7M7Q8M3"/>
<dbReference type="GeneID" id="116416965"/>
<dbReference type="Proteomes" id="UP000002358">
    <property type="component" value="Unassembled WGS sequence"/>
</dbReference>
<keyword evidence="5" id="KW-0235">DNA replication</keyword>
<evidence type="ECO:0000256" key="7">
    <source>
        <dbReference type="ARBA" id="ARBA00023125"/>
    </source>
</evidence>
<keyword evidence="7" id="KW-0238">DNA-binding</keyword>
<dbReference type="RefSeq" id="XP_031783582.1">
    <property type="nucleotide sequence ID" value="XM_031927722.1"/>
</dbReference>
<evidence type="ECO:0000313" key="12">
    <source>
        <dbReference type="Proteomes" id="UP000002358"/>
    </source>
</evidence>
<keyword evidence="4" id="KW-0548">Nucleotidyltransferase</keyword>
<keyword evidence="12" id="KW-1185">Reference proteome</keyword>
<feature type="compositionally biased region" description="Basic and acidic residues" evidence="9">
    <location>
        <begin position="348"/>
        <end position="365"/>
    </location>
</feature>
<dbReference type="InterPro" id="IPR043502">
    <property type="entry name" value="DNA/RNA_pol_sf"/>
</dbReference>
<dbReference type="GO" id="GO:0003677">
    <property type="term" value="F:DNA binding"/>
    <property type="evidence" value="ECO:0007669"/>
    <property type="project" value="UniProtKB-KW"/>
</dbReference>
<evidence type="ECO:0000256" key="6">
    <source>
        <dbReference type="ARBA" id="ARBA00022932"/>
    </source>
</evidence>
<comment type="similarity">
    <text evidence="1">Belongs to the DNA polymerase type-B family.</text>
</comment>
<keyword evidence="3" id="KW-0808">Transferase</keyword>
<dbReference type="PANTHER" id="PTHR33568:SF3">
    <property type="entry name" value="DNA-DIRECTED DNA POLYMERASE"/>
    <property type="match status" value="1"/>
</dbReference>
<accession>A0A7M7Q8M3</accession>
<dbReference type="EnsemblMetazoa" id="XM_031927722">
    <property type="protein sequence ID" value="XP_031783582"/>
    <property type="gene ID" value="LOC116416965"/>
</dbReference>
<dbReference type="GO" id="GO:0003887">
    <property type="term" value="F:DNA-directed DNA polymerase activity"/>
    <property type="evidence" value="ECO:0007669"/>
    <property type="project" value="UniProtKB-KW"/>
</dbReference>
<evidence type="ECO:0000256" key="5">
    <source>
        <dbReference type="ARBA" id="ARBA00022705"/>
    </source>
</evidence>
<organism evidence="11 12">
    <name type="scientific">Nasonia vitripennis</name>
    <name type="common">Parasitic wasp</name>
    <dbReference type="NCBI Taxonomy" id="7425"/>
    <lineage>
        <taxon>Eukaryota</taxon>
        <taxon>Metazoa</taxon>
        <taxon>Ecdysozoa</taxon>
        <taxon>Arthropoda</taxon>
        <taxon>Hexapoda</taxon>
        <taxon>Insecta</taxon>
        <taxon>Pterygota</taxon>
        <taxon>Neoptera</taxon>
        <taxon>Endopterygota</taxon>
        <taxon>Hymenoptera</taxon>
        <taxon>Apocrita</taxon>
        <taxon>Proctotrupomorpha</taxon>
        <taxon>Chalcidoidea</taxon>
        <taxon>Pteromalidae</taxon>
        <taxon>Pteromalinae</taxon>
        <taxon>Nasonia</taxon>
    </lineage>
</organism>
<dbReference type="Pfam" id="PF03175">
    <property type="entry name" value="DNA_pol_B_2"/>
    <property type="match status" value="1"/>
</dbReference>
<evidence type="ECO:0000259" key="10">
    <source>
        <dbReference type="Pfam" id="PF03175"/>
    </source>
</evidence>
<evidence type="ECO:0000256" key="1">
    <source>
        <dbReference type="ARBA" id="ARBA00005755"/>
    </source>
</evidence>
<evidence type="ECO:0000313" key="11">
    <source>
        <dbReference type="EnsemblMetazoa" id="XP_031783582"/>
    </source>
</evidence>
<feature type="region of interest" description="Disordered" evidence="9">
    <location>
        <begin position="343"/>
        <end position="365"/>
    </location>
</feature>
<proteinExistence type="inferred from homology"/>
<evidence type="ECO:0000256" key="2">
    <source>
        <dbReference type="ARBA" id="ARBA00012417"/>
    </source>
</evidence>
<comment type="catalytic activity">
    <reaction evidence="8">
        <text>DNA(n) + a 2'-deoxyribonucleoside 5'-triphosphate = DNA(n+1) + diphosphate</text>
        <dbReference type="Rhea" id="RHEA:22508"/>
        <dbReference type="Rhea" id="RHEA-COMP:17339"/>
        <dbReference type="Rhea" id="RHEA-COMP:17340"/>
        <dbReference type="ChEBI" id="CHEBI:33019"/>
        <dbReference type="ChEBI" id="CHEBI:61560"/>
        <dbReference type="ChEBI" id="CHEBI:173112"/>
        <dbReference type="EC" id="2.7.7.7"/>
    </reaction>
</comment>
<dbReference type="SUPFAM" id="SSF56672">
    <property type="entry name" value="DNA/RNA polymerases"/>
    <property type="match status" value="1"/>
</dbReference>
<dbReference type="Gene3D" id="3.90.1600.10">
    <property type="entry name" value="Palm domain of DNA polymerase"/>
    <property type="match status" value="1"/>
</dbReference>
<evidence type="ECO:0000256" key="4">
    <source>
        <dbReference type="ARBA" id="ARBA00022695"/>
    </source>
</evidence>
<keyword evidence="6" id="KW-0239">DNA-directed DNA polymerase</keyword>
<dbReference type="InParanoid" id="A0A7M7Q8M3"/>
<dbReference type="GO" id="GO:0000166">
    <property type="term" value="F:nucleotide binding"/>
    <property type="evidence" value="ECO:0007669"/>
    <property type="project" value="InterPro"/>
</dbReference>
<dbReference type="InterPro" id="IPR004868">
    <property type="entry name" value="DNA-dir_DNA_pol_B_mt/vir"/>
</dbReference>
<dbReference type="OrthoDB" id="6119432at2759"/>
<sequence length="365" mass="41943">MSKLQKMRDCGYDVRSIWECEFDEVKLRNQEIASYVKNHSLVSRITLNPRDAFFGGRTENIIPFYKVKDGEKIKYTDICSLYPYICKRGKFPIGHPRILVGEECRELIGDDYNNLDGAEGLVKCRVSPPRNLYMPLLPVKMHGHLPFALCRSCCAEARTEDCHHEQIADREFTGTWVADELRKAVELGYRISEIYVIWLYDTTRFDGTKGGLFAQYVNLFLKIKQEASDWPSWCINKNAKARYLAEYERDEGIVLDREKIKKNPGLRAVAKLCLNSLWGTPRLYGYLEKLGSRLLYCDTDSSIFVKNENDPAEYEPPIGNLLGAMTDELRSYGEGTIKSLIDDEFSENADKSDNDNDDRDTGKDK</sequence>
<reference evidence="11" key="1">
    <citation type="submission" date="2021-01" db="UniProtKB">
        <authorList>
            <consortium name="EnsemblMetazoa"/>
        </authorList>
    </citation>
    <scope>IDENTIFICATION</scope>
</reference>
<dbReference type="InterPro" id="IPR023211">
    <property type="entry name" value="DNA_pol_palm_dom_sf"/>
</dbReference>
<dbReference type="EC" id="2.7.7.7" evidence="2"/>
<protein>
    <recommendedName>
        <fullName evidence="2">DNA-directed DNA polymerase</fullName>
        <ecNumber evidence="2">2.7.7.7</ecNumber>
    </recommendedName>
</protein>
<evidence type="ECO:0000256" key="8">
    <source>
        <dbReference type="ARBA" id="ARBA00049244"/>
    </source>
</evidence>
<dbReference type="KEGG" id="nvi:116416965"/>
<evidence type="ECO:0000256" key="9">
    <source>
        <dbReference type="SAM" id="MobiDB-lite"/>
    </source>
</evidence>
<dbReference type="PANTHER" id="PTHR33568">
    <property type="entry name" value="DNA POLYMERASE"/>
    <property type="match status" value="1"/>
</dbReference>